<comment type="caution">
    <text evidence="1">The sequence shown here is derived from an EMBL/GenBank/DDBJ whole genome shotgun (WGS) entry which is preliminary data.</text>
</comment>
<reference evidence="1" key="2">
    <citation type="journal article" date="2022" name="New Phytol.">
        <title>Evolutionary transition to the ectomycorrhizal habit in the genomes of a hyperdiverse lineage of mushroom-forming fungi.</title>
        <authorList>
            <person name="Looney B."/>
            <person name="Miyauchi S."/>
            <person name="Morin E."/>
            <person name="Drula E."/>
            <person name="Courty P.E."/>
            <person name="Kohler A."/>
            <person name="Kuo A."/>
            <person name="LaButti K."/>
            <person name="Pangilinan J."/>
            <person name="Lipzen A."/>
            <person name="Riley R."/>
            <person name="Andreopoulos W."/>
            <person name="He G."/>
            <person name="Johnson J."/>
            <person name="Nolan M."/>
            <person name="Tritt A."/>
            <person name="Barry K.W."/>
            <person name="Grigoriev I.V."/>
            <person name="Nagy L.G."/>
            <person name="Hibbett D."/>
            <person name="Henrissat B."/>
            <person name="Matheny P.B."/>
            <person name="Labbe J."/>
            <person name="Martin F.M."/>
        </authorList>
    </citation>
    <scope>NUCLEOTIDE SEQUENCE</scope>
    <source>
        <strain evidence="1">HHB10654</strain>
    </source>
</reference>
<name>A0ACB8TAS5_9AGAM</name>
<sequence length="151" mass="16799">MNRLVTARNRPCYLRPSIGTADLQYTTTETIELCAGEHCDNISPSQWLSQIFPRPVDMPDARSKPSPVRSLPYPQEYVGSRQAEVASHLRALPGLGQSGCDHLTVPSSLGHNSTSSHALHRLLVCEVSSSPPRWERSHRMSMNPSSPNRRQ</sequence>
<dbReference type="Proteomes" id="UP000814140">
    <property type="component" value="Unassembled WGS sequence"/>
</dbReference>
<protein>
    <submittedName>
        <fullName evidence="1">Uncharacterized protein</fullName>
    </submittedName>
</protein>
<gene>
    <name evidence="1" type="ORF">BV25DRAFT_1821355</name>
</gene>
<organism evidence="1 2">
    <name type="scientific">Artomyces pyxidatus</name>
    <dbReference type="NCBI Taxonomy" id="48021"/>
    <lineage>
        <taxon>Eukaryota</taxon>
        <taxon>Fungi</taxon>
        <taxon>Dikarya</taxon>
        <taxon>Basidiomycota</taxon>
        <taxon>Agaricomycotina</taxon>
        <taxon>Agaricomycetes</taxon>
        <taxon>Russulales</taxon>
        <taxon>Auriscalpiaceae</taxon>
        <taxon>Artomyces</taxon>
    </lineage>
</organism>
<reference evidence="1" key="1">
    <citation type="submission" date="2021-03" db="EMBL/GenBank/DDBJ databases">
        <authorList>
            <consortium name="DOE Joint Genome Institute"/>
            <person name="Ahrendt S."/>
            <person name="Looney B.P."/>
            <person name="Miyauchi S."/>
            <person name="Morin E."/>
            <person name="Drula E."/>
            <person name="Courty P.E."/>
            <person name="Chicoki N."/>
            <person name="Fauchery L."/>
            <person name="Kohler A."/>
            <person name="Kuo A."/>
            <person name="Labutti K."/>
            <person name="Pangilinan J."/>
            <person name="Lipzen A."/>
            <person name="Riley R."/>
            <person name="Andreopoulos W."/>
            <person name="He G."/>
            <person name="Johnson J."/>
            <person name="Barry K.W."/>
            <person name="Grigoriev I.V."/>
            <person name="Nagy L."/>
            <person name="Hibbett D."/>
            <person name="Henrissat B."/>
            <person name="Matheny P.B."/>
            <person name="Labbe J."/>
            <person name="Martin F."/>
        </authorList>
    </citation>
    <scope>NUCLEOTIDE SEQUENCE</scope>
    <source>
        <strain evidence="1">HHB10654</strain>
    </source>
</reference>
<dbReference type="EMBL" id="MU277194">
    <property type="protein sequence ID" value="KAI0065688.1"/>
    <property type="molecule type" value="Genomic_DNA"/>
</dbReference>
<evidence type="ECO:0000313" key="1">
    <source>
        <dbReference type="EMBL" id="KAI0065688.1"/>
    </source>
</evidence>
<proteinExistence type="predicted"/>
<accession>A0ACB8TAS5</accession>
<evidence type="ECO:0000313" key="2">
    <source>
        <dbReference type="Proteomes" id="UP000814140"/>
    </source>
</evidence>
<keyword evidence="2" id="KW-1185">Reference proteome</keyword>